<gene>
    <name evidence="1" type="ORF">TSAR_009498</name>
</gene>
<dbReference type="AlphaFoldDB" id="A0A232F9Z6"/>
<evidence type="ECO:0000313" key="2">
    <source>
        <dbReference type="Proteomes" id="UP000215335"/>
    </source>
</evidence>
<keyword evidence="2" id="KW-1185">Reference proteome</keyword>
<name>A0A232F9Z6_9HYME</name>
<reference evidence="1 2" key="1">
    <citation type="journal article" date="2017" name="Curr. Biol.">
        <title>The Evolution of Venom by Co-option of Single-Copy Genes.</title>
        <authorList>
            <person name="Martinson E.O."/>
            <person name="Mrinalini"/>
            <person name="Kelkar Y.D."/>
            <person name="Chang C.H."/>
            <person name="Werren J.H."/>
        </authorList>
    </citation>
    <scope>NUCLEOTIDE SEQUENCE [LARGE SCALE GENOMIC DNA]</scope>
    <source>
        <strain evidence="1 2">Alberta</strain>
        <tissue evidence="1">Whole body</tissue>
    </source>
</reference>
<proteinExistence type="predicted"/>
<protein>
    <submittedName>
        <fullName evidence="1">Uncharacterized protein</fullName>
    </submittedName>
</protein>
<sequence>MFAESLASKSIIFVEIFYGFESNSCYAFCYDNLLCNIRNSPILIPAKNTRKFGNAAYYTLFFY</sequence>
<comment type="caution">
    <text evidence="1">The sequence shown here is derived from an EMBL/GenBank/DDBJ whole genome shotgun (WGS) entry which is preliminary data.</text>
</comment>
<evidence type="ECO:0000313" key="1">
    <source>
        <dbReference type="EMBL" id="OXU27442.1"/>
    </source>
</evidence>
<organism evidence="1 2">
    <name type="scientific">Trichomalopsis sarcophagae</name>
    <dbReference type="NCBI Taxonomy" id="543379"/>
    <lineage>
        <taxon>Eukaryota</taxon>
        <taxon>Metazoa</taxon>
        <taxon>Ecdysozoa</taxon>
        <taxon>Arthropoda</taxon>
        <taxon>Hexapoda</taxon>
        <taxon>Insecta</taxon>
        <taxon>Pterygota</taxon>
        <taxon>Neoptera</taxon>
        <taxon>Endopterygota</taxon>
        <taxon>Hymenoptera</taxon>
        <taxon>Apocrita</taxon>
        <taxon>Proctotrupomorpha</taxon>
        <taxon>Chalcidoidea</taxon>
        <taxon>Pteromalidae</taxon>
        <taxon>Pteromalinae</taxon>
        <taxon>Trichomalopsis</taxon>
    </lineage>
</organism>
<dbReference type="EMBL" id="NNAY01000602">
    <property type="protein sequence ID" value="OXU27442.1"/>
    <property type="molecule type" value="Genomic_DNA"/>
</dbReference>
<accession>A0A232F9Z6</accession>
<dbReference type="Proteomes" id="UP000215335">
    <property type="component" value="Unassembled WGS sequence"/>
</dbReference>